<dbReference type="OrthoDB" id="9763613at2"/>
<evidence type="ECO:0000259" key="3">
    <source>
        <dbReference type="Pfam" id="PF00884"/>
    </source>
</evidence>
<dbReference type="InterPro" id="IPR000917">
    <property type="entry name" value="Sulfatase_N"/>
</dbReference>
<feature type="domain" description="Sulfatase N-terminal" evidence="3">
    <location>
        <begin position="36"/>
        <end position="313"/>
    </location>
</feature>
<dbReference type="SUPFAM" id="SSF53649">
    <property type="entry name" value="Alkaline phosphatase-like"/>
    <property type="match status" value="1"/>
</dbReference>
<dbReference type="RefSeq" id="WP_146523204.1">
    <property type="nucleotide sequence ID" value="NZ_CP151726.1"/>
</dbReference>
<keyword evidence="2" id="KW-0378">Hydrolase</keyword>
<dbReference type="Pfam" id="PF00884">
    <property type="entry name" value="Sulfatase"/>
    <property type="match status" value="1"/>
</dbReference>
<comment type="similarity">
    <text evidence="1">Belongs to the sulfatase family.</text>
</comment>
<evidence type="ECO:0000313" key="5">
    <source>
        <dbReference type="Proteomes" id="UP000320176"/>
    </source>
</evidence>
<keyword evidence="5" id="KW-1185">Reference proteome</keyword>
<protein>
    <submittedName>
        <fullName evidence="4">Sulfatase</fullName>
    </submittedName>
</protein>
<name>A0A5C5ZZD5_9BACT</name>
<dbReference type="InterPro" id="IPR050738">
    <property type="entry name" value="Sulfatase"/>
</dbReference>
<dbReference type="PANTHER" id="PTHR42693">
    <property type="entry name" value="ARYLSULFATASE FAMILY MEMBER"/>
    <property type="match status" value="1"/>
</dbReference>
<accession>A0A5C5ZZD5</accession>
<dbReference type="Proteomes" id="UP000320176">
    <property type="component" value="Unassembled WGS sequence"/>
</dbReference>
<dbReference type="AlphaFoldDB" id="A0A5C5ZZD5"/>
<dbReference type="GO" id="GO:0004065">
    <property type="term" value="F:arylsulfatase activity"/>
    <property type="evidence" value="ECO:0007669"/>
    <property type="project" value="TreeGrafter"/>
</dbReference>
<dbReference type="Gene3D" id="3.40.720.10">
    <property type="entry name" value="Alkaline Phosphatase, subunit A"/>
    <property type="match status" value="1"/>
</dbReference>
<dbReference type="EMBL" id="SJPN01000011">
    <property type="protein sequence ID" value="TWT92417.1"/>
    <property type="molecule type" value="Genomic_DNA"/>
</dbReference>
<evidence type="ECO:0000256" key="1">
    <source>
        <dbReference type="ARBA" id="ARBA00008779"/>
    </source>
</evidence>
<evidence type="ECO:0000313" key="4">
    <source>
        <dbReference type="EMBL" id="TWT92417.1"/>
    </source>
</evidence>
<organism evidence="4 5">
    <name type="scientific">Stieleria varia</name>
    <dbReference type="NCBI Taxonomy" id="2528005"/>
    <lineage>
        <taxon>Bacteria</taxon>
        <taxon>Pseudomonadati</taxon>
        <taxon>Planctomycetota</taxon>
        <taxon>Planctomycetia</taxon>
        <taxon>Pirellulales</taxon>
        <taxon>Pirellulaceae</taxon>
        <taxon>Stieleria</taxon>
    </lineage>
</organism>
<reference evidence="4 5" key="1">
    <citation type="submission" date="2019-02" db="EMBL/GenBank/DDBJ databases">
        <title>Deep-cultivation of Planctomycetes and their phenomic and genomic characterization uncovers novel biology.</title>
        <authorList>
            <person name="Wiegand S."/>
            <person name="Jogler M."/>
            <person name="Boedeker C."/>
            <person name="Pinto D."/>
            <person name="Vollmers J."/>
            <person name="Rivas-Marin E."/>
            <person name="Kohn T."/>
            <person name="Peeters S.H."/>
            <person name="Heuer A."/>
            <person name="Rast P."/>
            <person name="Oberbeckmann S."/>
            <person name="Bunk B."/>
            <person name="Jeske O."/>
            <person name="Meyerdierks A."/>
            <person name="Storesund J.E."/>
            <person name="Kallscheuer N."/>
            <person name="Luecker S."/>
            <person name="Lage O.M."/>
            <person name="Pohl T."/>
            <person name="Merkel B.J."/>
            <person name="Hornburger P."/>
            <person name="Mueller R.-W."/>
            <person name="Bruemmer F."/>
            <person name="Labrenz M."/>
            <person name="Spormann A.M."/>
            <person name="Op Den Camp H."/>
            <person name="Overmann J."/>
            <person name="Amann R."/>
            <person name="Jetten M.S.M."/>
            <person name="Mascher T."/>
            <person name="Medema M.H."/>
            <person name="Devos D.P."/>
            <person name="Kaster A.-K."/>
            <person name="Ovreas L."/>
            <person name="Rohde M."/>
            <person name="Galperin M.Y."/>
            <person name="Jogler C."/>
        </authorList>
    </citation>
    <scope>NUCLEOTIDE SEQUENCE [LARGE SCALE GENOMIC DNA]</scope>
    <source>
        <strain evidence="4 5">Pla52n</strain>
    </source>
</reference>
<dbReference type="InterPro" id="IPR017850">
    <property type="entry name" value="Alkaline_phosphatase_core_sf"/>
</dbReference>
<dbReference type="CDD" id="cd16027">
    <property type="entry name" value="SGSH"/>
    <property type="match status" value="1"/>
</dbReference>
<proteinExistence type="inferred from homology"/>
<comment type="caution">
    <text evidence="4">The sequence shown here is derived from an EMBL/GenBank/DDBJ whole genome shotgun (WGS) entry which is preliminary data.</text>
</comment>
<sequence>MTARYTPSAQTLAMRLVLIASFVTSLVLTAHAEHRPNIVWISCEDISPNLGCYGDPHAITPNLDRLAKQGVRFDRAFTPAGVCAVVRSSVITGMYAPSIGSQHMRSKIIPPADVQTLPLLLRQAGYFCTNRSKTDYQFDEVPSMWDRQGNQHGDWRERDDPEQPFFSVINITVCHESQIRHSEEAHAKVIQRIGQANQHAPDKVADTLPAYLPDTAAARKNWAWYHDNITLMDQMAGEVLQRLEDDGLADDTLVVFWSDHGMGMPRGKRWIYDTGTKIPMIMRWPDKLDADTRRPDLVNTVDLAPTMLAVAGVDVPRNMQGRVIVGEKSGKEPPYLYFHRDRMDEVYELQRGARDRRWKYIRNYEPEKPYSQRLDYMDEMPAMVQWRRLAAEGKLTGGQRNWFQTPKPIEELYDTENDPWEIDNLAQRPQYADRLSRMRQATQQWQEKIGDMGLIPEAVMMEEMKPGGVTPQVDPPSFDRSRDGHITLTCSTEGAAIVYRIGKADGWSAWRLYTKSFSQPSSRVEAQACRPGMESSPIVKFDGANKP</sequence>
<evidence type="ECO:0000256" key="2">
    <source>
        <dbReference type="ARBA" id="ARBA00022801"/>
    </source>
</evidence>
<gene>
    <name evidence="4" type="ORF">Pla52n_62910</name>
</gene>
<dbReference type="PANTHER" id="PTHR42693:SF53">
    <property type="entry name" value="ENDO-4-O-SULFATASE"/>
    <property type="match status" value="1"/>
</dbReference>